<name>A0ABD3PPB1_9STRA</name>
<dbReference type="EMBL" id="JALLAZ020000677">
    <property type="protein sequence ID" value="KAL3789557.1"/>
    <property type="molecule type" value="Genomic_DNA"/>
</dbReference>
<feature type="region of interest" description="Disordered" evidence="1">
    <location>
        <begin position="50"/>
        <end position="82"/>
    </location>
</feature>
<dbReference type="AlphaFoldDB" id="A0ABD3PPB1"/>
<reference evidence="2 3" key="1">
    <citation type="submission" date="2024-10" db="EMBL/GenBank/DDBJ databases">
        <title>Updated reference genomes for cyclostephanoid diatoms.</title>
        <authorList>
            <person name="Roberts W.R."/>
            <person name="Alverson A.J."/>
        </authorList>
    </citation>
    <scope>NUCLEOTIDE SEQUENCE [LARGE SCALE GENOMIC DNA]</scope>
    <source>
        <strain evidence="2 3">AJA276-08</strain>
    </source>
</reference>
<evidence type="ECO:0000256" key="1">
    <source>
        <dbReference type="SAM" id="MobiDB-lite"/>
    </source>
</evidence>
<sequence>MLESTPSQGERRKRPLHTVDAPDQQVKAVCFYLSSFEPIPASEIAIEHRDRAHHRHHHHHHNNRASSPPIDGGDSPTPTADDYANLLFYESSDEDEEGATSDDVAVDAEPARRRVFFDPLAPTVHHLLDVPPARDMTPDEVSNLWISQSDLVALKSDAHSRAQDARHRILAERDGSAHEDVGGGGSGRGGKYGNRASLRSFMSIVERESDASIRGLEHRLFRSRHTRHALVRDVLECQAHATGLAKFGMQGVDGKERAMLLARVSMERSVKARNLAFVDAMEDRAEVLNGL</sequence>
<gene>
    <name evidence="2" type="ORF">ACHAW5_007908</name>
</gene>
<evidence type="ECO:0000313" key="3">
    <source>
        <dbReference type="Proteomes" id="UP001530315"/>
    </source>
</evidence>
<protein>
    <submittedName>
        <fullName evidence="2">Uncharacterized protein</fullName>
    </submittedName>
</protein>
<feature type="compositionally biased region" description="Basic residues" evidence="1">
    <location>
        <begin position="51"/>
        <end position="63"/>
    </location>
</feature>
<feature type="region of interest" description="Disordered" evidence="1">
    <location>
        <begin position="1"/>
        <end position="20"/>
    </location>
</feature>
<evidence type="ECO:0000313" key="2">
    <source>
        <dbReference type="EMBL" id="KAL3789557.1"/>
    </source>
</evidence>
<comment type="caution">
    <text evidence="2">The sequence shown here is derived from an EMBL/GenBank/DDBJ whole genome shotgun (WGS) entry which is preliminary data.</text>
</comment>
<keyword evidence="3" id="KW-1185">Reference proteome</keyword>
<dbReference type="Proteomes" id="UP001530315">
    <property type="component" value="Unassembled WGS sequence"/>
</dbReference>
<accession>A0ABD3PPB1</accession>
<organism evidence="2 3">
    <name type="scientific">Stephanodiscus triporus</name>
    <dbReference type="NCBI Taxonomy" id="2934178"/>
    <lineage>
        <taxon>Eukaryota</taxon>
        <taxon>Sar</taxon>
        <taxon>Stramenopiles</taxon>
        <taxon>Ochrophyta</taxon>
        <taxon>Bacillariophyta</taxon>
        <taxon>Coscinodiscophyceae</taxon>
        <taxon>Thalassiosirophycidae</taxon>
        <taxon>Stephanodiscales</taxon>
        <taxon>Stephanodiscaceae</taxon>
        <taxon>Stephanodiscus</taxon>
    </lineage>
</organism>
<proteinExistence type="predicted"/>